<evidence type="ECO:0000259" key="4">
    <source>
        <dbReference type="PROSITE" id="PS50931"/>
    </source>
</evidence>
<keyword evidence="2" id="KW-0805">Transcription regulation</keyword>
<dbReference type="GO" id="GO:0000976">
    <property type="term" value="F:transcription cis-regulatory region binding"/>
    <property type="evidence" value="ECO:0007669"/>
    <property type="project" value="TreeGrafter"/>
</dbReference>
<dbReference type="InterPro" id="IPR000847">
    <property type="entry name" value="LysR_HTH_N"/>
</dbReference>
<dbReference type="PANTHER" id="PTHR30126">
    <property type="entry name" value="HTH-TYPE TRANSCRIPTIONAL REGULATOR"/>
    <property type="match status" value="1"/>
</dbReference>
<dbReference type="Pfam" id="PF00126">
    <property type="entry name" value="HTH_1"/>
    <property type="match status" value="1"/>
</dbReference>
<evidence type="ECO:0000313" key="5">
    <source>
        <dbReference type="EMBL" id="SNT02465.1"/>
    </source>
</evidence>
<dbReference type="Proteomes" id="UP000198426">
    <property type="component" value="Unassembled WGS sequence"/>
</dbReference>
<dbReference type="EMBL" id="FZOY01000005">
    <property type="protein sequence ID" value="SNT02465.1"/>
    <property type="molecule type" value="Genomic_DNA"/>
</dbReference>
<dbReference type="InterPro" id="IPR036388">
    <property type="entry name" value="WH-like_DNA-bd_sf"/>
</dbReference>
<dbReference type="InterPro" id="IPR036390">
    <property type="entry name" value="WH_DNA-bd_sf"/>
</dbReference>
<feature type="domain" description="HTH lysR-type" evidence="4">
    <location>
        <begin position="1"/>
        <end position="51"/>
    </location>
</feature>
<comment type="similarity">
    <text evidence="1">Belongs to the LysR transcriptional regulatory family.</text>
</comment>
<keyword evidence="3" id="KW-0804">Transcription</keyword>
<dbReference type="SUPFAM" id="SSF46785">
    <property type="entry name" value="Winged helix' DNA-binding domain"/>
    <property type="match status" value="1"/>
</dbReference>
<keyword evidence="6" id="KW-1185">Reference proteome</keyword>
<dbReference type="PRINTS" id="PR00039">
    <property type="entry name" value="HTHLYSR"/>
</dbReference>
<dbReference type="PANTHER" id="PTHR30126:SF39">
    <property type="entry name" value="HTH-TYPE TRANSCRIPTIONAL REGULATOR CYSL"/>
    <property type="match status" value="1"/>
</dbReference>
<evidence type="ECO:0000256" key="3">
    <source>
        <dbReference type="ARBA" id="ARBA00023163"/>
    </source>
</evidence>
<reference evidence="5 6" key="1">
    <citation type="submission" date="2017-06" db="EMBL/GenBank/DDBJ databases">
        <authorList>
            <person name="Kim H.J."/>
            <person name="Triplett B.A."/>
        </authorList>
    </citation>
    <scope>NUCLEOTIDE SEQUENCE [LARGE SCALE GENOMIC DNA]</scope>
    <source>
        <strain evidence="5 6">DSM 29339</strain>
    </source>
</reference>
<gene>
    <name evidence="5" type="ORF">SAMN05421757_105168</name>
</gene>
<evidence type="ECO:0000313" key="6">
    <source>
        <dbReference type="Proteomes" id="UP000198426"/>
    </source>
</evidence>
<sequence>MLRAVVEAGSVKPAAESLHRTQPAVSQALKALEVQTGTEPFDRFGSRLELTPVGRRVYLQSLQVLSEVEDLNQLVRLFDKGH</sequence>
<evidence type="ECO:0000256" key="1">
    <source>
        <dbReference type="ARBA" id="ARBA00009437"/>
    </source>
</evidence>
<organism evidence="5 6">
    <name type="scientific">Tropicimonas sediminicola</name>
    <dbReference type="NCBI Taxonomy" id="1031541"/>
    <lineage>
        <taxon>Bacteria</taxon>
        <taxon>Pseudomonadati</taxon>
        <taxon>Pseudomonadota</taxon>
        <taxon>Alphaproteobacteria</taxon>
        <taxon>Rhodobacterales</taxon>
        <taxon>Roseobacteraceae</taxon>
        <taxon>Tropicimonas</taxon>
    </lineage>
</organism>
<protein>
    <submittedName>
        <fullName evidence="5">Regulatory helix-turn-helix protein, lysR family</fullName>
    </submittedName>
</protein>
<dbReference type="GO" id="GO:0003700">
    <property type="term" value="F:DNA-binding transcription factor activity"/>
    <property type="evidence" value="ECO:0007669"/>
    <property type="project" value="InterPro"/>
</dbReference>
<name>A0A239J9J0_9RHOB</name>
<evidence type="ECO:0000256" key="2">
    <source>
        <dbReference type="ARBA" id="ARBA00023015"/>
    </source>
</evidence>
<proteinExistence type="inferred from homology"/>
<dbReference type="Gene3D" id="1.10.10.10">
    <property type="entry name" value="Winged helix-like DNA-binding domain superfamily/Winged helix DNA-binding domain"/>
    <property type="match status" value="1"/>
</dbReference>
<accession>A0A239J9J0</accession>
<dbReference type="PROSITE" id="PS50931">
    <property type="entry name" value="HTH_LYSR"/>
    <property type="match status" value="1"/>
</dbReference>
<dbReference type="AlphaFoldDB" id="A0A239J9J0"/>